<name>A0A2S0WT05_9MICO</name>
<organism evidence="2 3">
    <name type="scientific">Agromyces badenianii</name>
    <dbReference type="NCBI Taxonomy" id="2080742"/>
    <lineage>
        <taxon>Bacteria</taxon>
        <taxon>Bacillati</taxon>
        <taxon>Actinomycetota</taxon>
        <taxon>Actinomycetes</taxon>
        <taxon>Micrococcales</taxon>
        <taxon>Microbacteriaceae</taxon>
        <taxon>Agromyces</taxon>
    </lineage>
</organism>
<feature type="region of interest" description="Disordered" evidence="1">
    <location>
        <begin position="219"/>
        <end position="241"/>
    </location>
</feature>
<accession>A0A2S0WT05</accession>
<dbReference type="AlphaFoldDB" id="A0A2S0WT05"/>
<evidence type="ECO:0000256" key="1">
    <source>
        <dbReference type="SAM" id="MobiDB-lite"/>
    </source>
</evidence>
<keyword evidence="3" id="KW-1185">Reference proteome</keyword>
<evidence type="ECO:0008006" key="4">
    <source>
        <dbReference type="Google" id="ProtNLM"/>
    </source>
</evidence>
<dbReference type="EMBL" id="CP028913">
    <property type="protein sequence ID" value="AWB94457.1"/>
    <property type="molecule type" value="Genomic_DNA"/>
</dbReference>
<protein>
    <recommendedName>
        <fullName evidence="4">Transposase</fullName>
    </recommendedName>
</protein>
<proteinExistence type="predicted"/>
<sequence>MKEIELPLELIRSSQVLDYLVEWRAEEPPKYRGGAKSTITDLHVLVAATVLALEHSSLHLKRMRDVLAYRLDDEAREYLGVPPQPDDKHDPVAAKNWKNNTEYAAKKLIKIMDPYADLDRRRPTTRDQRTEFRARLDHDPRRRNLERRKKEHLDQFSNAFLEATYQTMNRDTRRALTKSGLTADQTPMPTAGRIGRSRLVDGAERKNPKVLEPEMNWYYKRPDDREQRPGEGGGPGKDTSSSVWGAAANFAILTAEIKGVPVPPIAIGFSLSTPLVDSEGELVKLAKSVVDRGHKPAHITADREFFAGKDIEKLHKPVRELGFDVVTDYKRDMLGVKGGHAGAVQIEGRHYCPGMGPDLMNASVDAESGLLDEDTYIQRIEKRRAFELRAKERPDENGKQPMMCPAHGPQARVVCPLRERHPKSSSKPKAKVLPANVPVAIDGQLPAVCSQTSVTFTGDEGLKHKQVLRYGSEEWAETYNRDRNLSEGFNSYIKDPSHEAFEARGGRRMRGLAAQQFLATFLVVSANLRAIYTFVHDRYLAEAYGVTKNRAVHISDYARNWFTKPATDAAGPPAQHPLRT</sequence>
<dbReference type="KEGG" id="agm:DCE93_01215"/>
<reference evidence="2 3" key="1">
    <citation type="submission" date="2018-04" db="EMBL/GenBank/DDBJ databases">
        <authorList>
            <person name="Li J."/>
        </authorList>
    </citation>
    <scope>NUCLEOTIDE SEQUENCE [LARGE SCALE GENOMIC DNA]</scope>
    <source>
        <strain evidence="3">30A</strain>
    </source>
</reference>
<dbReference type="Proteomes" id="UP000244729">
    <property type="component" value="Chromosome"/>
</dbReference>
<evidence type="ECO:0000313" key="2">
    <source>
        <dbReference type="EMBL" id="AWB94457.1"/>
    </source>
</evidence>
<evidence type="ECO:0000313" key="3">
    <source>
        <dbReference type="Proteomes" id="UP000244729"/>
    </source>
</evidence>
<gene>
    <name evidence="2" type="ORF">DCE93_01215</name>
</gene>
<feature type="compositionally biased region" description="Basic and acidic residues" evidence="1">
    <location>
        <begin position="220"/>
        <end position="229"/>
    </location>
</feature>